<dbReference type="PANTHER" id="PTHR45720:SF10">
    <property type="entry name" value="CHLORIDE CHANNEL PROTEIN 2"/>
    <property type="match status" value="1"/>
</dbReference>
<evidence type="ECO:0000256" key="1">
    <source>
        <dbReference type="ARBA" id="ARBA00004141"/>
    </source>
</evidence>
<feature type="transmembrane region" description="Helical" evidence="9">
    <location>
        <begin position="159"/>
        <end position="176"/>
    </location>
</feature>
<evidence type="ECO:0000256" key="7">
    <source>
        <dbReference type="ARBA" id="ARBA00023136"/>
    </source>
</evidence>
<dbReference type="RefSeq" id="XP_062705574.1">
    <property type="nucleotide sequence ID" value="XM_062849590.1"/>
</dbReference>
<dbReference type="PANTHER" id="PTHR45720">
    <property type="entry name" value="CHLORIDE CHANNEL PROTEIN 2"/>
    <property type="match status" value="1"/>
</dbReference>
<evidence type="ECO:0000256" key="6">
    <source>
        <dbReference type="ARBA" id="ARBA00023065"/>
    </source>
</evidence>
<dbReference type="InterPro" id="IPR046342">
    <property type="entry name" value="CBS_dom_sf"/>
</dbReference>
<feature type="transmembrane region" description="Helical" evidence="9">
    <location>
        <begin position="295"/>
        <end position="320"/>
    </location>
</feature>
<feature type="transmembrane region" description="Helical" evidence="9">
    <location>
        <begin position="108"/>
        <end position="129"/>
    </location>
</feature>
<dbReference type="EnsemblMetazoa" id="AALFPA23_010919.R15400">
    <property type="protein sequence ID" value="AALFPA23_010919.P15400"/>
    <property type="gene ID" value="AALFPA23_010919"/>
</dbReference>
<keyword evidence="8" id="KW-0868">Chloride</keyword>
<dbReference type="Pfam" id="PF00571">
    <property type="entry name" value="CBS"/>
    <property type="match status" value="1"/>
</dbReference>
<dbReference type="Proteomes" id="UP000069940">
    <property type="component" value="Unassembled WGS sequence"/>
</dbReference>
<evidence type="ECO:0000256" key="3">
    <source>
        <dbReference type="ARBA" id="ARBA00022692"/>
    </source>
</evidence>
<dbReference type="SUPFAM" id="SSF54631">
    <property type="entry name" value="CBS-domain pair"/>
    <property type="match status" value="1"/>
</dbReference>
<feature type="transmembrane region" description="Helical" evidence="9">
    <location>
        <begin position="67"/>
        <end position="88"/>
    </location>
</feature>
<feature type="domain" description="CBS" evidence="10">
    <location>
        <begin position="462"/>
        <end position="509"/>
    </location>
</feature>
<keyword evidence="6" id="KW-0406">Ion transport</keyword>
<evidence type="ECO:0000256" key="5">
    <source>
        <dbReference type="ARBA" id="ARBA00022989"/>
    </source>
</evidence>
<keyword evidence="7 9" id="KW-0472">Membrane</keyword>
<dbReference type="PRINTS" id="PR00762">
    <property type="entry name" value="CLCHANNEL"/>
</dbReference>
<dbReference type="InterPro" id="IPR050970">
    <property type="entry name" value="Cl_channel_volt-gated"/>
</dbReference>
<dbReference type="InterPro" id="IPR000644">
    <property type="entry name" value="CBS_dom"/>
</dbReference>
<keyword evidence="5 9" id="KW-1133">Transmembrane helix</keyword>
<keyword evidence="2" id="KW-0813">Transport</keyword>
<reference evidence="11" key="2">
    <citation type="submission" date="2025-05" db="UniProtKB">
        <authorList>
            <consortium name="EnsemblMetazoa"/>
        </authorList>
    </citation>
    <scope>IDENTIFICATION</scope>
    <source>
        <strain evidence="11">Foshan</strain>
    </source>
</reference>
<keyword evidence="12" id="KW-1185">Reference proteome</keyword>
<dbReference type="GeneID" id="109421087"/>
<evidence type="ECO:0000256" key="8">
    <source>
        <dbReference type="ARBA" id="ARBA00023214"/>
    </source>
</evidence>
<keyword evidence="4" id="KW-0677">Repeat</keyword>
<name>A0ABM1YPA3_AEDAL</name>
<dbReference type="Gene3D" id="3.10.580.10">
    <property type="entry name" value="CBS-domain"/>
    <property type="match status" value="2"/>
</dbReference>
<dbReference type="SUPFAM" id="SSF81340">
    <property type="entry name" value="Clc chloride channel"/>
    <property type="match status" value="1"/>
</dbReference>
<evidence type="ECO:0000259" key="10">
    <source>
        <dbReference type="Pfam" id="PF00571"/>
    </source>
</evidence>
<dbReference type="Gene3D" id="1.10.3080.10">
    <property type="entry name" value="Clc chloride channel"/>
    <property type="match status" value="2"/>
</dbReference>
<feature type="transmembrane region" description="Helical" evidence="9">
    <location>
        <begin position="249"/>
        <end position="269"/>
    </location>
</feature>
<feature type="transmembrane region" description="Helical" evidence="9">
    <location>
        <begin position="347"/>
        <end position="370"/>
    </location>
</feature>
<reference evidence="12" key="1">
    <citation type="journal article" date="2015" name="Proc. Natl. Acad. Sci. U.S.A.">
        <title>Genome sequence of the Asian Tiger mosquito, Aedes albopictus, reveals insights into its biology, genetics, and evolution.</title>
        <authorList>
            <person name="Chen X.G."/>
            <person name="Jiang X."/>
            <person name="Gu J."/>
            <person name="Xu M."/>
            <person name="Wu Y."/>
            <person name="Deng Y."/>
            <person name="Zhang C."/>
            <person name="Bonizzoni M."/>
            <person name="Dermauw W."/>
            <person name="Vontas J."/>
            <person name="Armbruster P."/>
            <person name="Huang X."/>
            <person name="Yang Y."/>
            <person name="Zhang H."/>
            <person name="He W."/>
            <person name="Peng H."/>
            <person name="Liu Y."/>
            <person name="Wu K."/>
            <person name="Chen J."/>
            <person name="Lirakis M."/>
            <person name="Topalis P."/>
            <person name="Van Leeuwen T."/>
            <person name="Hall A.B."/>
            <person name="Jiang X."/>
            <person name="Thorpe C."/>
            <person name="Mueller R.L."/>
            <person name="Sun C."/>
            <person name="Waterhouse R.M."/>
            <person name="Yan G."/>
            <person name="Tu Z.J."/>
            <person name="Fang X."/>
            <person name="James A.A."/>
        </authorList>
    </citation>
    <scope>NUCLEOTIDE SEQUENCE [LARGE SCALE GENOMIC DNA]</scope>
    <source>
        <strain evidence="12">Foshan</strain>
    </source>
</reference>
<keyword evidence="3 9" id="KW-0812">Transmembrane</keyword>
<comment type="subcellular location">
    <subcellularLocation>
        <location evidence="1">Membrane</location>
        <topology evidence="1">Multi-pass membrane protein</topology>
    </subcellularLocation>
</comment>
<proteinExistence type="predicted"/>
<sequence length="662" mass="73376">MSDDRTLRYSSTLLYGKYTSDLGDFARTLKISEQGQQDGDPPSVQHLKFQTLQKFWYKILTTLGDQWMLMIILGLTIAVLSFVMDYLVTLLHNSRLQLFNSSPKVLAYLSWISLPVLLVTFASVVVQLISPHAIGSGFAEIRCILRGTTLHGYLDFRTLAAKVVGLVAVLGAGMPLGKEGPFVHIACILSQLYTASCCMNKSSVECRSRSLDLLAGAAAVGVGACFASPVGGMLLSIEATAPCFAIRNYWRGFLGAASGTLLYQLLIVWSSDRKTIEAIYETDFLDDVPYRPLELILFGLVGLFCGLLGALFVYILRIYIQKVKSCTIRECLLKTILASTLPVPSGMFIPLFKIGAVIGRLSGEVIHILFNQKHAIASYPGGYAVVGAAAFSGAVTHTVSTCVIILELTGQLRYVLPIIVAAMISNIVARKLHPSLYDMLTSVKGLQPPATPKTDSPSGTKVKDLMESPVECVWRGIELRDLIRALEANLHREVLPVVDDPETRRLLGSVQCLEVERLSDENQVNGRLPPIESIRIQLLEDDLISDAYQLLQLTKVNFAFVTNQSRLVGFVGKNKLKNALEESQENIAQKTIPESFSEDKFEEQLLEQGNSPHKDYLQMDDRLETENYRENVQNLFEHQAEDHKEAYKTNHTSNVLYDIFEV</sequence>
<accession>A0ABM1YPA3</accession>
<evidence type="ECO:0000256" key="4">
    <source>
        <dbReference type="ARBA" id="ARBA00022737"/>
    </source>
</evidence>
<feature type="transmembrane region" description="Helical" evidence="9">
    <location>
        <begin position="211"/>
        <end position="237"/>
    </location>
</feature>
<feature type="transmembrane region" description="Helical" evidence="9">
    <location>
        <begin position="412"/>
        <end position="429"/>
    </location>
</feature>
<evidence type="ECO:0000313" key="12">
    <source>
        <dbReference type="Proteomes" id="UP000069940"/>
    </source>
</evidence>
<dbReference type="Pfam" id="PF00654">
    <property type="entry name" value="Voltage_CLC"/>
    <property type="match status" value="2"/>
</dbReference>
<evidence type="ECO:0000313" key="11">
    <source>
        <dbReference type="EnsemblMetazoa" id="AALFPA23_010919.P15400"/>
    </source>
</evidence>
<evidence type="ECO:0000256" key="9">
    <source>
        <dbReference type="SAM" id="Phobius"/>
    </source>
</evidence>
<organism evidence="11 12">
    <name type="scientific">Aedes albopictus</name>
    <name type="common">Asian tiger mosquito</name>
    <name type="synonym">Stegomyia albopicta</name>
    <dbReference type="NCBI Taxonomy" id="7160"/>
    <lineage>
        <taxon>Eukaryota</taxon>
        <taxon>Metazoa</taxon>
        <taxon>Ecdysozoa</taxon>
        <taxon>Arthropoda</taxon>
        <taxon>Hexapoda</taxon>
        <taxon>Insecta</taxon>
        <taxon>Pterygota</taxon>
        <taxon>Neoptera</taxon>
        <taxon>Endopterygota</taxon>
        <taxon>Diptera</taxon>
        <taxon>Nematocera</taxon>
        <taxon>Culicoidea</taxon>
        <taxon>Culicidae</taxon>
        <taxon>Culicinae</taxon>
        <taxon>Aedini</taxon>
        <taxon>Aedes</taxon>
        <taxon>Stegomyia</taxon>
    </lineage>
</organism>
<protein>
    <recommendedName>
        <fullName evidence="10">CBS domain-containing protein</fullName>
    </recommendedName>
</protein>
<dbReference type="InterPro" id="IPR001807">
    <property type="entry name" value="ClC"/>
</dbReference>
<evidence type="ECO:0000256" key="2">
    <source>
        <dbReference type="ARBA" id="ARBA00022448"/>
    </source>
</evidence>
<feature type="transmembrane region" description="Helical" evidence="9">
    <location>
        <begin position="382"/>
        <end position="406"/>
    </location>
</feature>
<dbReference type="InterPro" id="IPR014743">
    <property type="entry name" value="Cl-channel_core"/>
</dbReference>